<sequence>MRGIMIQGTASDVGKSVVATAFCRLFAEEGYRVAPFKAQNMALNSFVTVKGGEIGRSQAVQAEAAGIEATVDMNPILLKPKGERIAEVIVHGQHYADLEAGEYQNRTISEMLGPVSQSLHRLAEQVDVLIIEGAGSPAEINLKERDIVNMRTAALADVPVILVADIDRGGVFASVVGTLEILDPSERERIKGIVINKFRGDVSLLQPGLDWLEEKTGIPVLGVLPWKKVEIDPEDSLSLDKIVTHPSEKAIDIALIRFPHISNFTDFMPLMRIPGVGVRWIENDTDWGNPDVVILPGTKNTMADLKWLYQKGLADRIQQVASTHGFVVGICGGFQMLGHCLVDPEGVESDIPHADGLGLLPVNIHFERRKRTVQTKGVVNSTLWGEEIQVVGYEIHRGRSQYNGEAVPFLYQNDGEVDGAVVAEGRIWGTHLHGVFDQPAFLRRWIEELRGKKNLPSLGENDFPISSKESSYSELAQWVRDHLDMKKVQAMLEGKG</sequence>
<dbReference type="InterPro" id="IPR033949">
    <property type="entry name" value="CobQ_GATase1"/>
</dbReference>
<evidence type="ECO:0000313" key="8">
    <source>
        <dbReference type="Proteomes" id="UP000198660"/>
    </source>
</evidence>
<proteinExistence type="inferred from homology"/>
<dbReference type="AlphaFoldDB" id="A0A1I6RHS3"/>
<evidence type="ECO:0000256" key="3">
    <source>
        <dbReference type="ARBA" id="ARBA00022962"/>
    </source>
</evidence>
<dbReference type="HAMAP" id="MF_00028">
    <property type="entry name" value="CobQ"/>
    <property type="match status" value="1"/>
</dbReference>
<accession>A0A1I6RHS3</accession>
<dbReference type="PROSITE" id="PS51274">
    <property type="entry name" value="GATASE_COBBQ"/>
    <property type="match status" value="1"/>
</dbReference>
<dbReference type="NCBIfam" id="NF001989">
    <property type="entry name" value="PRK00784.1"/>
    <property type="match status" value="1"/>
</dbReference>
<dbReference type="RefSeq" id="WP_091836355.1">
    <property type="nucleotide sequence ID" value="NZ_FPAA01000005.1"/>
</dbReference>
<dbReference type="InterPro" id="IPR047045">
    <property type="entry name" value="CobQ_N"/>
</dbReference>
<dbReference type="EMBL" id="FPAA01000005">
    <property type="protein sequence ID" value="SFS64291.1"/>
    <property type="molecule type" value="Genomic_DNA"/>
</dbReference>
<name>A0A1I6RHS3_9BACL</name>
<evidence type="ECO:0000313" key="7">
    <source>
        <dbReference type="EMBL" id="SFS64291.1"/>
    </source>
</evidence>
<protein>
    <recommendedName>
        <fullName evidence="4">Cobyric acid synthase</fullName>
    </recommendedName>
</protein>
<comment type="pathway">
    <text evidence="1 4">Cofactor biosynthesis; adenosylcobalamin biosynthesis.</text>
</comment>
<feature type="domain" description="CobB/CobQ-like glutamine amidotransferase" evidence="6">
    <location>
        <begin position="252"/>
        <end position="440"/>
    </location>
</feature>
<dbReference type="PANTHER" id="PTHR21343">
    <property type="entry name" value="DETHIOBIOTIN SYNTHETASE"/>
    <property type="match status" value="1"/>
</dbReference>
<keyword evidence="2 4" id="KW-0169">Cobalamin biosynthesis</keyword>
<dbReference type="InterPro" id="IPR027417">
    <property type="entry name" value="P-loop_NTPase"/>
</dbReference>
<evidence type="ECO:0000256" key="1">
    <source>
        <dbReference type="ARBA" id="ARBA00004953"/>
    </source>
</evidence>
<keyword evidence="8" id="KW-1185">Reference proteome</keyword>
<evidence type="ECO:0000256" key="2">
    <source>
        <dbReference type="ARBA" id="ARBA00022573"/>
    </source>
</evidence>
<dbReference type="SUPFAM" id="SSF52540">
    <property type="entry name" value="P-loop containing nucleoside triphosphate hydrolases"/>
    <property type="match status" value="1"/>
</dbReference>
<dbReference type="InterPro" id="IPR004459">
    <property type="entry name" value="CobQ_synth"/>
</dbReference>
<dbReference type="GO" id="GO:0015420">
    <property type="term" value="F:ABC-type vitamin B12 transporter activity"/>
    <property type="evidence" value="ECO:0007669"/>
    <property type="project" value="UniProtKB-UniRule"/>
</dbReference>
<feature type="active site" description="Nucleophile" evidence="4">
    <location>
        <position position="331"/>
    </location>
</feature>
<dbReference type="SUPFAM" id="SSF52317">
    <property type="entry name" value="Class I glutamine amidotransferase-like"/>
    <property type="match status" value="1"/>
</dbReference>
<dbReference type="Proteomes" id="UP000198660">
    <property type="component" value="Unassembled WGS sequence"/>
</dbReference>
<dbReference type="CDD" id="cd01750">
    <property type="entry name" value="GATase1_CobQ"/>
    <property type="match status" value="1"/>
</dbReference>
<dbReference type="Pfam" id="PF01656">
    <property type="entry name" value="CbiA"/>
    <property type="match status" value="1"/>
</dbReference>
<dbReference type="Gene3D" id="3.40.50.880">
    <property type="match status" value="1"/>
</dbReference>
<organism evidence="7 8">
    <name type="scientific">Marininema halotolerans</name>
    <dbReference type="NCBI Taxonomy" id="1155944"/>
    <lineage>
        <taxon>Bacteria</taxon>
        <taxon>Bacillati</taxon>
        <taxon>Bacillota</taxon>
        <taxon>Bacilli</taxon>
        <taxon>Bacillales</taxon>
        <taxon>Thermoactinomycetaceae</taxon>
        <taxon>Marininema</taxon>
    </lineage>
</organism>
<dbReference type="Gene3D" id="3.40.50.300">
    <property type="entry name" value="P-loop containing nucleotide triphosphate hydrolases"/>
    <property type="match status" value="1"/>
</dbReference>
<comment type="function">
    <text evidence="4">Catalyzes amidations at positions B, D, E, and G on adenosylcobyrinic A,C-diamide. NH(2) groups are provided by glutamine, and one molecule of ATP is hydrogenolyzed for each amidation.</text>
</comment>
<dbReference type="UniPathway" id="UPA00148"/>
<gene>
    <name evidence="4" type="primary">cobQ</name>
    <name evidence="7" type="ORF">SAMN05444972_105103</name>
</gene>
<dbReference type="NCBIfam" id="TIGR00313">
    <property type="entry name" value="cobQ"/>
    <property type="match status" value="1"/>
</dbReference>
<keyword evidence="3 4" id="KW-0315">Glutamine amidotransferase</keyword>
<dbReference type="GO" id="GO:0003824">
    <property type="term" value="F:catalytic activity"/>
    <property type="evidence" value="ECO:0007669"/>
    <property type="project" value="InterPro"/>
</dbReference>
<dbReference type="PANTHER" id="PTHR21343:SF1">
    <property type="entry name" value="COBYRIC ACID SYNTHASE"/>
    <property type="match status" value="1"/>
</dbReference>
<comment type="similarity">
    <text evidence="4">Belongs to the CobB/CobQ family. CobQ subfamily.</text>
</comment>
<evidence type="ECO:0000259" key="6">
    <source>
        <dbReference type="Pfam" id="PF07685"/>
    </source>
</evidence>
<reference evidence="8" key="1">
    <citation type="submission" date="2016-10" db="EMBL/GenBank/DDBJ databases">
        <authorList>
            <person name="Varghese N."/>
            <person name="Submissions S."/>
        </authorList>
    </citation>
    <scope>NUCLEOTIDE SEQUENCE [LARGE SCALE GENOMIC DNA]</scope>
    <source>
        <strain evidence="8">DSM 45789</strain>
    </source>
</reference>
<evidence type="ECO:0000256" key="4">
    <source>
        <dbReference type="HAMAP-Rule" id="MF_00028"/>
    </source>
</evidence>
<feature type="active site" evidence="4">
    <location>
        <position position="433"/>
    </location>
</feature>
<dbReference type="OrthoDB" id="9808302at2"/>
<dbReference type="InterPro" id="IPR029062">
    <property type="entry name" value="Class_I_gatase-like"/>
</dbReference>
<dbReference type="CDD" id="cd05389">
    <property type="entry name" value="CobQ_N"/>
    <property type="match status" value="1"/>
</dbReference>
<dbReference type="GO" id="GO:0009236">
    <property type="term" value="P:cobalamin biosynthetic process"/>
    <property type="evidence" value="ECO:0007669"/>
    <property type="project" value="UniProtKB-UniRule"/>
</dbReference>
<evidence type="ECO:0000259" key="5">
    <source>
        <dbReference type="Pfam" id="PF01656"/>
    </source>
</evidence>
<feature type="domain" description="CobQ/CobB/MinD/ParA nucleotide binding" evidence="5">
    <location>
        <begin position="4"/>
        <end position="228"/>
    </location>
</feature>
<dbReference type="Pfam" id="PF07685">
    <property type="entry name" value="GATase_3"/>
    <property type="match status" value="1"/>
</dbReference>
<dbReference type="InterPro" id="IPR002586">
    <property type="entry name" value="CobQ/CobB/MinD/ParA_Nub-bd_dom"/>
</dbReference>
<dbReference type="InterPro" id="IPR011698">
    <property type="entry name" value="GATase_3"/>
</dbReference>